<evidence type="ECO:0000256" key="1">
    <source>
        <dbReference type="SAM" id="SignalP"/>
    </source>
</evidence>
<dbReference type="RefSeq" id="WP_379664833.1">
    <property type="nucleotide sequence ID" value="NZ_JBHULH010000001.1"/>
</dbReference>
<name>A0ABW5LMP2_9FLAO</name>
<dbReference type="EMBL" id="JBHULH010000001">
    <property type="protein sequence ID" value="MFD2566112.1"/>
    <property type="molecule type" value="Genomic_DNA"/>
</dbReference>
<feature type="chain" id="PRO_5046244252" description="Secreted protein" evidence="1">
    <location>
        <begin position="21"/>
        <end position="70"/>
    </location>
</feature>
<reference evidence="3" key="1">
    <citation type="journal article" date="2019" name="Int. J. Syst. Evol. Microbiol.">
        <title>The Global Catalogue of Microorganisms (GCM) 10K type strain sequencing project: providing services to taxonomists for standard genome sequencing and annotation.</title>
        <authorList>
            <consortium name="The Broad Institute Genomics Platform"/>
            <consortium name="The Broad Institute Genome Sequencing Center for Infectious Disease"/>
            <person name="Wu L."/>
            <person name="Ma J."/>
        </authorList>
    </citation>
    <scope>NUCLEOTIDE SEQUENCE [LARGE SCALE GENOMIC DNA]</scope>
    <source>
        <strain evidence="3">KCTC 52127</strain>
    </source>
</reference>
<protein>
    <recommendedName>
        <fullName evidence="4">Secreted protein</fullName>
    </recommendedName>
</protein>
<dbReference type="Proteomes" id="UP001597508">
    <property type="component" value="Unassembled WGS sequence"/>
</dbReference>
<gene>
    <name evidence="2" type="ORF">ACFSRZ_01935</name>
</gene>
<keyword evidence="3" id="KW-1185">Reference proteome</keyword>
<accession>A0ABW5LMP2</accession>
<sequence length="70" mass="7904">MKKRIAIVSVFLMLVSVGYSKSYSNTIESNEKTEQTQEDCIAPPNDRNCNGIPDDEEGISFFDILIDIIF</sequence>
<evidence type="ECO:0000313" key="2">
    <source>
        <dbReference type="EMBL" id="MFD2566112.1"/>
    </source>
</evidence>
<comment type="caution">
    <text evidence="2">The sequence shown here is derived from an EMBL/GenBank/DDBJ whole genome shotgun (WGS) entry which is preliminary data.</text>
</comment>
<feature type="signal peptide" evidence="1">
    <location>
        <begin position="1"/>
        <end position="20"/>
    </location>
</feature>
<keyword evidence="1" id="KW-0732">Signal</keyword>
<evidence type="ECO:0000313" key="3">
    <source>
        <dbReference type="Proteomes" id="UP001597508"/>
    </source>
</evidence>
<organism evidence="2 3">
    <name type="scientific">Pseudotenacibaculum haliotis</name>
    <dbReference type="NCBI Taxonomy" id="1862138"/>
    <lineage>
        <taxon>Bacteria</taxon>
        <taxon>Pseudomonadati</taxon>
        <taxon>Bacteroidota</taxon>
        <taxon>Flavobacteriia</taxon>
        <taxon>Flavobacteriales</taxon>
        <taxon>Flavobacteriaceae</taxon>
        <taxon>Pseudotenacibaculum</taxon>
    </lineage>
</organism>
<proteinExistence type="predicted"/>
<evidence type="ECO:0008006" key="4">
    <source>
        <dbReference type="Google" id="ProtNLM"/>
    </source>
</evidence>